<feature type="non-terminal residue" evidence="2">
    <location>
        <position position="1"/>
    </location>
</feature>
<accession>A0A5K0U8S6</accession>
<sequence>LFLRLAHMSGKVKFDVNSKNKAQKSKKVQNEEVELTEEEIEFNKKKQEQHDLVNKFNYVVINMIDHITEYYGDSNMAKLKLFLTNLIVETPDEPIACFLLNVYKNDDYRTNILKQNDKFFVDEIDNNSDTLSQGDDEKVTKLFEFKELWTQIDTDTKTFIKKSMMALVKICSKYVLAL</sequence>
<comment type="caution">
    <text evidence="2">The sequence shown here is derived from an EMBL/GenBank/DDBJ whole genome shotgun (WGS) entry which is preliminary data.</text>
</comment>
<evidence type="ECO:0000256" key="1">
    <source>
        <dbReference type="SAM" id="Coils"/>
    </source>
</evidence>
<keyword evidence="3" id="KW-1185">Reference proteome</keyword>
<name>A0A5K0U8S6_9VIRU</name>
<evidence type="ECO:0000313" key="2">
    <source>
        <dbReference type="EMBL" id="VBB18297.1"/>
    </source>
</evidence>
<keyword evidence="1" id="KW-0175">Coiled coil</keyword>
<dbReference type="Proteomes" id="UP000594342">
    <property type="component" value="Unassembled WGS sequence"/>
</dbReference>
<organism evidence="2 3">
    <name type="scientific">Yasminevirus sp. GU-2018</name>
    <dbReference type="NCBI Taxonomy" id="2420051"/>
    <lineage>
        <taxon>Viruses</taxon>
        <taxon>Varidnaviria</taxon>
        <taxon>Bamfordvirae</taxon>
        <taxon>Nucleocytoviricota</taxon>
        <taxon>Megaviricetes</taxon>
        <taxon>Imitervirales</taxon>
        <taxon>Mimiviridae</taxon>
        <taxon>Klosneuvirinae</taxon>
        <taxon>Yasminevirus</taxon>
        <taxon>Yasminevirus saudimassiliense</taxon>
    </lineage>
</organism>
<dbReference type="EMBL" id="UPSH01000001">
    <property type="protein sequence ID" value="VBB18297.1"/>
    <property type="molecule type" value="Genomic_DNA"/>
</dbReference>
<gene>
    <name evidence="2" type="ORF">YASMINEVIRUS_760</name>
</gene>
<feature type="coiled-coil region" evidence="1">
    <location>
        <begin position="19"/>
        <end position="48"/>
    </location>
</feature>
<reference evidence="2 3" key="1">
    <citation type="submission" date="2018-10" db="EMBL/GenBank/DDBJ databases">
        <authorList>
            <consortium name="IHU Genomes"/>
        </authorList>
    </citation>
    <scope>NUCLEOTIDE SEQUENCE [LARGE SCALE GENOMIC DNA]</scope>
    <source>
        <strain evidence="2 3">A1</strain>
    </source>
</reference>
<evidence type="ECO:0000313" key="3">
    <source>
        <dbReference type="Proteomes" id="UP000594342"/>
    </source>
</evidence>
<protein>
    <submittedName>
        <fullName evidence="2">Uncharacterized protein</fullName>
    </submittedName>
</protein>
<proteinExistence type="predicted"/>